<keyword evidence="1 2" id="KW-0732">Signal</keyword>
<evidence type="ECO:0000256" key="1">
    <source>
        <dbReference type="ARBA" id="ARBA00022729"/>
    </source>
</evidence>
<dbReference type="PANTHER" id="PTHR33376">
    <property type="match status" value="1"/>
</dbReference>
<dbReference type="Gene3D" id="3.40.190.170">
    <property type="entry name" value="Bacterial extracellular solute-binding protein, family 7"/>
    <property type="match status" value="1"/>
</dbReference>
<protein>
    <recommendedName>
        <fullName evidence="5">C4-dicarboxylate ABC transporter</fullName>
    </recommendedName>
</protein>
<proteinExistence type="predicted"/>
<feature type="chain" id="PRO_5043560699" description="C4-dicarboxylate ABC transporter" evidence="2">
    <location>
        <begin position="27"/>
        <end position="267"/>
    </location>
</feature>
<dbReference type="KEGG" id="dmp:FAK_15030"/>
<sequence>MRKAAKLLILAMALCLVAAAPGLVSAKEKPVLLKVPVTFSTELPGLGSTIKWVSERIGTLSDGAIKMKVYEPKKLVAPFEILEAVSKGKVNAGYSMSAYWAGKINAAPIFSAIPFGPDASEYLAWMYYGNGLKFWQEMYDMNGYNVHVLLCGVIAPETSGWFNKEINSPEDLKGLRMRFFGFGGKVMQKMGVSTSLLPGGEIFPALEKKALDATEFSMPAIDKRLGFYKVVKYNYYPGWHQQASLFELLINKDTWNAMSKHQQMCLV</sequence>
<dbReference type="PANTHER" id="PTHR33376:SF5">
    <property type="entry name" value="EXTRACYTOPLASMIC SOLUTE RECEPTOR PROTEIN"/>
    <property type="match status" value="1"/>
</dbReference>
<dbReference type="AlphaFoldDB" id="A0AAU9ED28"/>
<dbReference type="GO" id="GO:0055085">
    <property type="term" value="P:transmembrane transport"/>
    <property type="evidence" value="ECO:0007669"/>
    <property type="project" value="InterPro"/>
</dbReference>
<evidence type="ECO:0000313" key="3">
    <source>
        <dbReference type="EMBL" id="BEQ14437.1"/>
    </source>
</evidence>
<name>A0AAU9ED28_9BACT</name>
<dbReference type="Pfam" id="PF03480">
    <property type="entry name" value="DctP"/>
    <property type="match status" value="1"/>
</dbReference>
<evidence type="ECO:0008006" key="5">
    <source>
        <dbReference type="Google" id="ProtNLM"/>
    </source>
</evidence>
<gene>
    <name evidence="3" type="ORF">FAK_15030</name>
</gene>
<dbReference type="Proteomes" id="UP001366166">
    <property type="component" value="Chromosome"/>
</dbReference>
<evidence type="ECO:0000256" key="2">
    <source>
        <dbReference type="SAM" id="SignalP"/>
    </source>
</evidence>
<accession>A0AAU9ED28</accession>
<dbReference type="InterPro" id="IPR018389">
    <property type="entry name" value="DctP_fam"/>
</dbReference>
<feature type="signal peptide" evidence="2">
    <location>
        <begin position="1"/>
        <end position="26"/>
    </location>
</feature>
<reference evidence="4" key="1">
    <citation type="journal article" date="2023" name="Arch. Microbiol.">
        <title>Desulfoferula mesophilus gen. nov. sp. nov., a mesophilic sulfate-reducing bacterium isolated from a brackish lake sediment.</title>
        <authorList>
            <person name="Watanabe T."/>
            <person name="Yabe T."/>
            <person name="Tsuji J.M."/>
            <person name="Fukui M."/>
        </authorList>
    </citation>
    <scope>NUCLEOTIDE SEQUENCE [LARGE SCALE GENOMIC DNA]</scope>
    <source>
        <strain evidence="4">12FAK</strain>
    </source>
</reference>
<dbReference type="CDD" id="cd13604">
    <property type="entry name" value="PBP2_TRAP_ketoacid_lactate_like"/>
    <property type="match status" value="1"/>
</dbReference>
<evidence type="ECO:0000313" key="4">
    <source>
        <dbReference type="Proteomes" id="UP001366166"/>
    </source>
</evidence>
<organism evidence="3 4">
    <name type="scientific">Desulfoferula mesophila</name>
    <dbReference type="NCBI Taxonomy" id="3058419"/>
    <lineage>
        <taxon>Bacteria</taxon>
        <taxon>Pseudomonadati</taxon>
        <taxon>Thermodesulfobacteriota</taxon>
        <taxon>Desulfarculia</taxon>
        <taxon>Desulfarculales</taxon>
        <taxon>Desulfarculaceae</taxon>
        <taxon>Desulfoferula</taxon>
    </lineage>
</organism>
<keyword evidence="4" id="KW-1185">Reference proteome</keyword>
<dbReference type="InterPro" id="IPR038404">
    <property type="entry name" value="TRAP_DctP_sf"/>
</dbReference>
<dbReference type="EMBL" id="AP028679">
    <property type="protein sequence ID" value="BEQ14437.1"/>
    <property type="molecule type" value="Genomic_DNA"/>
</dbReference>